<accession>A0A430AYZ9</accession>
<sequence>MATIGLDRLYYAKITEDSNGDETYDTPIPLAKAISAELSVELAEATLYADDGAAEIIKEFQNGTLSLGIDDIGVEAASDLTGATIDDNKVLISTSEDGGDPVAIGFRAKKANGKYRYFWLYRVKFGIPATNLATKGDSITFSTPTIEGTVIRRNKLDGQGKHPWKAEVSEGDEGVSSEIITGWYNEVYEPLFTANGTEE</sequence>
<keyword evidence="2" id="KW-1185">Reference proteome</keyword>
<dbReference type="RefSeq" id="WP_126812533.1">
    <property type="nucleotide sequence ID" value="NZ_NGKC01000003.1"/>
</dbReference>
<dbReference type="OrthoDB" id="3078218at2"/>
<comment type="caution">
    <text evidence="1">The sequence shown here is derived from an EMBL/GenBank/DDBJ whole genome shotgun (WGS) entry which is preliminary data.</text>
</comment>
<gene>
    <name evidence="1" type="ORF">CBF27_03610</name>
</gene>
<dbReference type="InterPro" id="IPR006490">
    <property type="entry name" value="Maj_tail_phi13"/>
</dbReference>
<reference evidence="1 2" key="1">
    <citation type="submission" date="2017-05" db="EMBL/GenBank/DDBJ databases">
        <title>Vagococcus spp. assemblies.</title>
        <authorList>
            <person name="Gulvik C.A."/>
        </authorList>
    </citation>
    <scope>NUCLEOTIDE SEQUENCE [LARGE SCALE GENOMIC DNA]</scope>
    <source>
        <strain evidence="1 2">LMG 24798</strain>
    </source>
</reference>
<dbReference type="EMBL" id="NGKC01000003">
    <property type="protein sequence ID" value="RSU13281.1"/>
    <property type="molecule type" value="Genomic_DNA"/>
</dbReference>
<dbReference type="AlphaFoldDB" id="A0A430AYZ9"/>
<organism evidence="1 2">
    <name type="scientific">Vagococcus acidifermentans</name>
    <dbReference type="NCBI Taxonomy" id="564710"/>
    <lineage>
        <taxon>Bacteria</taxon>
        <taxon>Bacillati</taxon>
        <taxon>Bacillota</taxon>
        <taxon>Bacilli</taxon>
        <taxon>Lactobacillales</taxon>
        <taxon>Enterococcaceae</taxon>
        <taxon>Vagococcus</taxon>
    </lineage>
</organism>
<dbReference type="NCBIfam" id="TIGR01603">
    <property type="entry name" value="maj_tail_phi13"/>
    <property type="match status" value="1"/>
</dbReference>
<evidence type="ECO:0000313" key="2">
    <source>
        <dbReference type="Proteomes" id="UP000286773"/>
    </source>
</evidence>
<protein>
    <submittedName>
        <fullName evidence="1">Phage tail protein</fullName>
    </submittedName>
</protein>
<name>A0A430AYZ9_9ENTE</name>
<evidence type="ECO:0000313" key="1">
    <source>
        <dbReference type="EMBL" id="RSU13281.1"/>
    </source>
</evidence>
<dbReference type="Proteomes" id="UP000286773">
    <property type="component" value="Unassembled WGS sequence"/>
</dbReference>
<proteinExistence type="predicted"/>